<feature type="compositionally biased region" description="Basic and acidic residues" evidence="2">
    <location>
        <begin position="89"/>
        <end position="99"/>
    </location>
</feature>
<feature type="compositionally biased region" description="Basic and acidic residues" evidence="2">
    <location>
        <begin position="247"/>
        <end position="264"/>
    </location>
</feature>
<evidence type="ECO:0000256" key="2">
    <source>
        <dbReference type="SAM" id="MobiDB-lite"/>
    </source>
</evidence>
<feature type="region of interest" description="Disordered" evidence="2">
    <location>
        <begin position="78"/>
        <end position="119"/>
    </location>
</feature>
<feature type="region of interest" description="Disordered" evidence="2">
    <location>
        <begin position="183"/>
        <end position="296"/>
    </location>
</feature>
<feature type="region of interest" description="Disordered" evidence="2">
    <location>
        <begin position="602"/>
        <end position="623"/>
    </location>
</feature>
<evidence type="ECO:0000313" key="3">
    <source>
        <dbReference type="Proteomes" id="UP001652626"/>
    </source>
</evidence>
<keyword evidence="1" id="KW-0175">Coiled coil</keyword>
<feature type="coiled-coil region" evidence="1">
    <location>
        <begin position="803"/>
        <end position="1032"/>
    </location>
</feature>
<feature type="compositionally biased region" description="Basic and acidic residues" evidence="2">
    <location>
        <begin position="602"/>
        <end position="611"/>
    </location>
</feature>
<accession>A0A8B8IQV3</accession>
<organism evidence="3 4">
    <name type="scientific">Vanessa tameamea</name>
    <name type="common">Kamehameha butterfly</name>
    <dbReference type="NCBI Taxonomy" id="334116"/>
    <lineage>
        <taxon>Eukaryota</taxon>
        <taxon>Metazoa</taxon>
        <taxon>Ecdysozoa</taxon>
        <taxon>Arthropoda</taxon>
        <taxon>Hexapoda</taxon>
        <taxon>Insecta</taxon>
        <taxon>Pterygota</taxon>
        <taxon>Neoptera</taxon>
        <taxon>Endopterygota</taxon>
        <taxon>Lepidoptera</taxon>
        <taxon>Glossata</taxon>
        <taxon>Ditrysia</taxon>
        <taxon>Papilionoidea</taxon>
        <taxon>Nymphalidae</taxon>
        <taxon>Nymphalinae</taxon>
        <taxon>Vanessa</taxon>
    </lineage>
</organism>
<feature type="compositionally biased region" description="Acidic residues" evidence="2">
    <location>
        <begin position="276"/>
        <end position="296"/>
    </location>
</feature>
<feature type="region of interest" description="Disordered" evidence="2">
    <location>
        <begin position="347"/>
        <end position="406"/>
    </location>
</feature>
<feature type="compositionally biased region" description="Basic and acidic residues" evidence="2">
    <location>
        <begin position="356"/>
        <end position="373"/>
    </location>
</feature>
<dbReference type="Proteomes" id="UP001652626">
    <property type="component" value="Chromosome 29"/>
</dbReference>
<dbReference type="OrthoDB" id="75801at2759"/>
<feature type="compositionally biased region" description="Basic residues" evidence="2">
    <location>
        <begin position="78"/>
        <end position="88"/>
    </location>
</feature>
<keyword evidence="3" id="KW-1185">Reference proteome</keyword>
<evidence type="ECO:0000313" key="4">
    <source>
        <dbReference type="RefSeq" id="XP_026499518.2"/>
    </source>
</evidence>
<name>A0A8B8IQV3_VANTA</name>
<feature type="compositionally biased region" description="Basic and acidic residues" evidence="2">
    <location>
        <begin position="34"/>
        <end position="52"/>
    </location>
</feature>
<sequence length="1142" mass="130749">MFNFFKRKGGKAESSPETSRRQPSDTKPSSVEARAPRNHNDVTNEKSVPRKDVVNLLIPETDYNQRTGVSAILQIMAGKRKRNKRKRDYKIENDTKRCSDATPTPAENNRDAPQPSDDPADFVKALVLQKYAKPEPKQQLVSLVYLSNEQDLEDKRHAEALLREIAKSIDCTIDKLNEKQMGTADSRVAKEAPAYETVENKPIETYKNNLKGELEKLIQDENKDEDARSDKESSESPATRKSNLKPPRSDNEGCSDDDRSDNGKKRVTFRKHIIFDDGEQQTDEEVDSSFESLTSEEADYLEDLPDNDELLGGYVVSKNENKTVINVNQTEPIIKVECVDDLRRITSENSDSGFIEGDKNESGDETSDVKSIAESEGESESEEEIEEIVEEIEEESEAEIVDADEDVNAEETKDLVTQESRFQSQVAALTELADSRCDEAERARELIVSYRKDIEAKDQEIEQLKCDLAAAYKESELVRQRSRSLEEELSAARRCSAVLADQLQRRIDEAKKQLRSELEDALTHRAQLETKVQALEREKERLEQEKLLQEQKAKEALEAAEENTAKWRQAHESARSQAASRAERILADCEWKMRELEKRARDAEKEKKELSESLDQLKSAPPTPSHIAELQQLRGLASEQQRSVQSLTLQLQKIETREEALKLEVHRLKDLLEKEGQIRKDREEQHLQAMNRLEQQHSDKISALRAEHAEAVANSASARAALERAGAERTRAALAQLRAEADRDAKNAERKLRELTTRFENLKEVLSSKESQFESAIAEANSKADWDILQLRHLLDKADINYANNIEAMNERFEKEKESLVKEWSEKLQQVEHDASIAVDDARKLLETTRMTLVAEKNDQINKLKEKHRQEMDDQWEHFMTDKENCLQRMKSECRQEGEEDRAKREKDLMEEIEELKAQIHSKVADFDELSSKAAACGRTLAVTEQELREALERERELREKRIEDASNMKQNQKASQEQIDHLTRKCACIRKLFDDIRARLAARERTAEQEARSREKELNHLRAEVARLTKLLVEQSSPKLGARTRADGCENSIQNKESFLSKNGPLACETQLNAPRRKGGTLRTPELARKRPTLPDLQPLPPEARRTNMDIENGRRRAKSVDLPAVQVPVRIKQLEERNKE</sequence>
<dbReference type="GeneID" id="113403263"/>
<proteinExistence type="predicted"/>
<protein>
    <submittedName>
        <fullName evidence="4">Calponin homology domain-containing protein DDB_G0272472-like isoform X1</fullName>
    </submittedName>
</protein>
<dbReference type="OMA" id="MECRQEG"/>
<evidence type="ECO:0000256" key="1">
    <source>
        <dbReference type="SAM" id="Coils"/>
    </source>
</evidence>
<feature type="compositionally biased region" description="Basic and acidic residues" evidence="2">
    <location>
        <begin position="1104"/>
        <end position="1116"/>
    </location>
</feature>
<feature type="compositionally biased region" description="Basic and acidic residues" evidence="2">
    <location>
        <begin position="198"/>
        <end position="234"/>
    </location>
</feature>
<gene>
    <name evidence="4" type="primary">LOC113403263</name>
</gene>
<feature type="compositionally biased region" description="Acidic residues" evidence="2">
    <location>
        <begin position="375"/>
        <end position="406"/>
    </location>
</feature>
<feature type="region of interest" description="Disordered" evidence="2">
    <location>
        <begin position="1"/>
        <end position="52"/>
    </location>
</feature>
<dbReference type="RefSeq" id="XP_026499518.2">
    <property type="nucleotide sequence ID" value="XM_026643733.2"/>
</dbReference>
<reference evidence="4" key="1">
    <citation type="submission" date="2025-08" db="UniProtKB">
        <authorList>
            <consortium name="RefSeq"/>
        </authorList>
    </citation>
    <scope>IDENTIFICATION</scope>
    <source>
        <tissue evidence="4">Whole body</tissue>
    </source>
</reference>
<feature type="region of interest" description="Disordered" evidence="2">
    <location>
        <begin position="1093"/>
        <end position="1123"/>
    </location>
</feature>